<organism evidence="2 3">
    <name type="scientific">Paraburkholderia caffeinilytica</name>
    <dbReference type="NCBI Taxonomy" id="1761016"/>
    <lineage>
        <taxon>Bacteria</taxon>
        <taxon>Pseudomonadati</taxon>
        <taxon>Pseudomonadota</taxon>
        <taxon>Betaproteobacteria</taxon>
        <taxon>Burkholderiales</taxon>
        <taxon>Burkholderiaceae</taxon>
        <taxon>Paraburkholderia</taxon>
    </lineage>
</organism>
<keyword evidence="1" id="KW-0732">Signal</keyword>
<gene>
    <name evidence="2" type="ORF">GCM10011400_62370</name>
</gene>
<reference evidence="3" key="1">
    <citation type="journal article" date="2019" name="Int. J. Syst. Evol. Microbiol.">
        <title>The Global Catalogue of Microorganisms (GCM) 10K type strain sequencing project: providing services to taxonomists for standard genome sequencing and annotation.</title>
        <authorList>
            <consortium name="The Broad Institute Genomics Platform"/>
            <consortium name="The Broad Institute Genome Sequencing Center for Infectious Disease"/>
            <person name="Wu L."/>
            <person name="Ma J."/>
        </authorList>
    </citation>
    <scope>NUCLEOTIDE SEQUENCE [LARGE SCALE GENOMIC DNA]</scope>
    <source>
        <strain evidence="3">CGMCC 1.15103</strain>
    </source>
</reference>
<accession>A0ABQ1NAR5</accession>
<name>A0ABQ1NAR5_9BURK</name>
<keyword evidence="3" id="KW-1185">Reference proteome</keyword>
<evidence type="ECO:0000313" key="3">
    <source>
        <dbReference type="Proteomes" id="UP000602004"/>
    </source>
</evidence>
<proteinExistence type="predicted"/>
<comment type="caution">
    <text evidence="2">The sequence shown here is derived from an EMBL/GenBank/DDBJ whole genome shotgun (WGS) entry which is preliminary data.</text>
</comment>
<dbReference type="EMBL" id="BMHL01000016">
    <property type="protein sequence ID" value="GGC65868.1"/>
    <property type="molecule type" value="Genomic_DNA"/>
</dbReference>
<feature type="chain" id="PRO_5045905939" evidence="1">
    <location>
        <begin position="22"/>
        <end position="479"/>
    </location>
</feature>
<evidence type="ECO:0000256" key="1">
    <source>
        <dbReference type="SAM" id="SignalP"/>
    </source>
</evidence>
<feature type="signal peptide" evidence="1">
    <location>
        <begin position="1"/>
        <end position="21"/>
    </location>
</feature>
<evidence type="ECO:0000313" key="2">
    <source>
        <dbReference type="EMBL" id="GGC65868.1"/>
    </source>
</evidence>
<dbReference type="RefSeq" id="WP_162831401.1">
    <property type="nucleotide sequence ID" value="NZ_BMHL01000016.1"/>
</dbReference>
<sequence>MKLSLFAATVCGLIGLSNLHAAEAPPSQQGLASAPQSQAMPSTLPRAVIEQAVRGMGLDPASEKGQVAGRWFERSFVDADLRALLYQNGGVDLKASGDKPVFSAGARLKPEQRLMLVKLFADYASTLTKPQCQALFASRKGDNKLLELLSARQLDEMMKVVDVLLHTAAHAQGDAESYPVDQALRAESEVEGRVEAALRRRHVDTAFPSAEDPPGKSDTDVCIQMTTMLRTLLQTPEPTRRIVTWDMLSAPWSGTAFEHVLRTPDQYLSSHFALDTLPAGLQQRLPAPGSRPLGYAKIVIAGDEENSTAHEKSTPYEETYWNLRDTGLVNRFGLDHPERPKYGYLSTEYGYQSIRAQPISGSVRYPTPRLLAPDAYPILDNGGPIPGPNSVYLSPPLQRDSGTGPGSRCESFDKYPASQVFKDFTGEAVDVSCKSMSDKGVTYQNREAYLYDYGISVTLFEINEDGLSISRIREVNITR</sequence>
<protein>
    <submittedName>
        <fullName evidence="2">Uncharacterized protein</fullName>
    </submittedName>
</protein>
<dbReference type="Proteomes" id="UP000602004">
    <property type="component" value="Unassembled WGS sequence"/>
</dbReference>